<comment type="caution">
    <text evidence="1">The sequence shown here is derived from an EMBL/GenBank/DDBJ whole genome shotgun (WGS) entry which is preliminary data.</text>
</comment>
<evidence type="ECO:0000313" key="2">
    <source>
        <dbReference type="Proteomes" id="UP001497535"/>
    </source>
</evidence>
<dbReference type="EMBL" id="CAVMJV010000030">
    <property type="protein sequence ID" value="CAK5076298.1"/>
    <property type="molecule type" value="Genomic_DNA"/>
</dbReference>
<protein>
    <submittedName>
        <fullName evidence="1">Uncharacterized protein</fullName>
    </submittedName>
</protein>
<gene>
    <name evidence="1" type="ORF">MENTE1834_LOCUS23160</name>
</gene>
<reference evidence="1" key="1">
    <citation type="submission" date="2023-11" db="EMBL/GenBank/DDBJ databases">
        <authorList>
            <person name="Poullet M."/>
        </authorList>
    </citation>
    <scope>NUCLEOTIDE SEQUENCE</scope>
    <source>
        <strain evidence="1">E1834</strain>
    </source>
</reference>
<dbReference type="Proteomes" id="UP001497535">
    <property type="component" value="Unassembled WGS sequence"/>
</dbReference>
<sequence>MSIKMFCRTLHTKCRDSTKPYLRSKVYRIPVKDDQVHWDSDFGECSYSPKDYTAKTIYGKTWADHEDPCIYTFNRVDDDGINRLSFNGSYSLDSTGRPLNPFGRTGLRGRGVLGKWGPNHAADAIVSRYIIGEDARKILQFVAIVRNDTEDLAIPGGMIDPGEDAQEAAIREFHEEALSNNVLDEKLSSIWKNGKTVYQGYVDDPRNTDNSWMETSCFNFHDTTGNLFKDLNLKAGSDAKFAKWITVENGLKLYASHTYLVDNLPYNTSVHELRRLFDRYGDIGDVYIPRDRYNNQSRGFGFVRFYSRKDADYACSRADGKQMNGRELRVSIAKYRRPLDEGRDRDRRRRSRSRSRRRSRTRSPPRRSRSRDDRSRSRSPRGRSRSRSDRRGDESRSRSPHGHSRSRSPSRSRSLSRSPRD</sequence>
<proteinExistence type="predicted"/>
<organism evidence="1 2">
    <name type="scientific">Meloidogyne enterolobii</name>
    <name type="common">Root-knot nematode worm</name>
    <name type="synonym">Meloidogyne mayaguensis</name>
    <dbReference type="NCBI Taxonomy" id="390850"/>
    <lineage>
        <taxon>Eukaryota</taxon>
        <taxon>Metazoa</taxon>
        <taxon>Ecdysozoa</taxon>
        <taxon>Nematoda</taxon>
        <taxon>Chromadorea</taxon>
        <taxon>Rhabditida</taxon>
        <taxon>Tylenchina</taxon>
        <taxon>Tylenchomorpha</taxon>
        <taxon>Tylenchoidea</taxon>
        <taxon>Meloidogynidae</taxon>
        <taxon>Meloidogyninae</taxon>
        <taxon>Meloidogyne</taxon>
    </lineage>
</organism>
<keyword evidence="2" id="KW-1185">Reference proteome</keyword>
<accession>A0ACB0ZCV6</accession>
<name>A0ACB0ZCV6_MELEN</name>
<evidence type="ECO:0000313" key="1">
    <source>
        <dbReference type="EMBL" id="CAK5076298.1"/>
    </source>
</evidence>